<dbReference type="InterPro" id="IPR022781">
    <property type="entry name" value="Flagellar_biosynth_FliO"/>
</dbReference>
<organism evidence="11 12">
    <name type="scientific">Desulfolithobacter dissulfuricans</name>
    <dbReference type="NCBI Taxonomy" id="2795293"/>
    <lineage>
        <taxon>Bacteria</taxon>
        <taxon>Pseudomonadati</taxon>
        <taxon>Thermodesulfobacteriota</taxon>
        <taxon>Desulfobulbia</taxon>
        <taxon>Desulfobulbales</taxon>
        <taxon>Desulfobulbaceae</taxon>
        <taxon>Desulfolithobacter</taxon>
    </lineage>
</organism>
<dbReference type="Proteomes" id="UP001063350">
    <property type="component" value="Chromosome"/>
</dbReference>
<dbReference type="GO" id="GO:0005886">
    <property type="term" value="C:plasma membrane"/>
    <property type="evidence" value="ECO:0007669"/>
    <property type="project" value="UniProtKB-SubCell"/>
</dbReference>
<gene>
    <name evidence="11" type="ORF">GF1_09120</name>
</gene>
<evidence type="ECO:0000256" key="8">
    <source>
        <dbReference type="ARBA" id="ARBA00037937"/>
    </source>
</evidence>
<feature type="chain" id="PRO_5037091759" description="Flagellar protein" evidence="10">
    <location>
        <begin position="21"/>
        <end position="120"/>
    </location>
</feature>
<comment type="subcellular location">
    <subcellularLocation>
        <location evidence="1">Bacterial flagellum basal body</location>
    </subcellularLocation>
    <subcellularLocation>
        <location evidence="2">Cell membrane</location>
    </subcellularLocation>
</comment>
<evidence type="ECO:0000256" key="9">
    <source>
        <dbReference type="SAM" id="Phobius"/>
    </source>
</evidence>
<evidence type="ECO:0000256" key="10">
    <source>
        <dbReference type="SAM" id="SignalP"/>
    </source>
</evidence>
<dbReference type="RefSeq" id="WP_267928441.1">
    <property type="nucleotide sequence ID" value="NZ_AP024233.1"/>
</dbReference>
<evidence type="ECO:0000256" key="2">
    <source>
        <dbReference type="ARBA" id="ARBA00004236"/>
    </source>
</evidence>
<dbReference type="KEGG" id="ddu:GF1_09120"/>
<evidence type="ECO:0000256" key="7">
    <source>
        <dbReference type="ARBA" id="ARBA00023143"/>
    </source>
</evidence>
<keyword evidence="10" id="KW-0732">Signal</keyword>
<name>A0A915TZ74_9BACT</name>
<evidence type="ECO:0000256" key="3">
    <source>
        <dbReference type="ARBA" id="ARBA00022475"/>
    </source>
</evidence>
<protein>
    <recommendedName>
        <fullName evidence="13">Flagellar protein</fullName>
    </recommendedName>
</protein>
<evidence type="ECO:0000256" key="1">
    <source>
        <dbReference type="ARBA" id="ARBA00004117"/>
    </source>
</evidence>
<evidence type="ECO:0000256" key="4">
    <source>
        <dbReference type="ARBA" id="ARBA00022692"/>
    </source>
</evidence>
<comment type="similarity">
    <text evidence="8">Belongs to the FliO/MopB family.</text>
</comment>
<dbReference type="EMBL" id="AP024233">
    <property type="protein sequence ID" value="BCO08536.1"/>
    <property type="molecule type" value="Genomic_DNA"/>
</dbReference>
<keyword evidence="7" id="KW-0975">Bacterial flagellum</keyword>
<feature type="transmembrane region" description="Helical" evidence="9">
    <location>
        <begin position="30"/>
        <end position="51"/>
    </location>
</feature>
<proteinExistence type="inferred from homology"/>
<dbReference type="PANTHER" id="PTHR38766">
    <property type="entry name" value="FLAGELLAR PROTEIN FLIO"/>
    <property type="match status" value="1"/>
</dbReference>
<dbReference type="GO" id="GO:0044781">
    <property type="term" value="P:bacterial-type flagellum organization"/>
    <property type="evidence" value="ECO:0007669"/>
    <property type="project" value="InterPro"/>
</dbReference>
<dbReference type="InterPro" id="IPR052205">
    <property type="entry name" value="FliO/MopB"/>
</dbReference>
<evidence type="ECO:0000256" key="5">
    <source>
        <dbReference type="ARBA" id="ARBA00022989"/>
    </source>
</evidence>
<keyword evidence="5 9" id="KW-1133">Transmembrane helix</keyword>
<dbReference type="AlphaFoldDB" id="A0A915TZ74"/>
<evidence type="ECO:0000313" key="11">
    <source>
        <dbReference type="EMBL" id="BCO08536.1"/>
    </source>
</evidence>
<evidence type="ECO:0000313" key="12">
    <source>
        <dbReference type="Proteomes" id="UP001063350"/>
    </source>
</evidence>
<dbReference type="GO" id="GO:0009425">
    <property type="term" value="C:bacterial-type flagellum basal body"/>
    <property type="evidence" value="ECO:0007669"/>
    <property type="project" value="UniProtKB-SubCell"/>
</dbReference>
<accession>A0A915TZ74</accession>
<feature type="signal peptide" evidence="10">
    <location>
        <begin position="1"/>
        <end position="20"/>
    </location>
</feature>
<dbReference type="Pfam" id="PF04347">
    <property type="entry name" value="FliO"/>
    <property type="match status" value="1"/>
</dbReference>
<sequence>MRCLLLSLTTLLVTPSTLLAAQARSMGSAALQMTWALLVVIGLILVIYAIARKRMGFGTTSQGTIRVKEIKHLQPKTSLALVEVRGRELLLGIGGGRIELLADLGRQNQTDFDKIMDSQP</sequence>
<keyword evidence="3" id="KW-1003">Cell membrane</keyword>
<keyword evidence="4 9" id="KW-0812">Transmembrane</keyword>
<evidence type="ECO:0008006" key="13">
    <source>
        <dbReference type="Google" id="ProtNLM"/>
    </source>
</evidence>
<keyword evidence="6 9" id="KW-0472">Membrane</keyword>
<evidence type="ECO:0000256" key="6">
    <source>
        <dbReference type="ARBA" id="ARBA00023136"/>
    </source>
</evidence>
<keyword evidence="12" id="KW-1185">Reference proteome</keyword>
<dbReference type="PANTHER" id="PTHR38766:SF1">
    <property type="entry name" value="FLAGELLAR PROTEIN FLIO"/>
    <property type="match status" value="1"/>
</dbReference>
<reference evidence="11" key="1">
    <citation type="submission" date="2020-12" db="EMBL/GenBank/DDBJ databases">
        <title>Desulfobium dissulfuricans gen. nov., sp. nov., a novel mesophilic, sulfate-reducing bacterium isolated from a deep-sea hydrothermal vent.</title>
        <authorList>
            <person name="Hashimoto Y."/>
            <person name="Tame A."/>
            <person name="Sawayama S."/>
            <person name="Miyazaki J."/>
            <person name="Takai K."/>
            <person name="Nakagawa S."/>
        </authorList>
    </citation>
    <scope>NUCLEOTIDE SEQUENCE</scope>
    <source>
        <strain evidence="11">GF1</strain>
    </source>
</reference>